<comment type="caution">
    <text evidence="3">The sequence shown here is derived from an EMBL/GenBank/DDBJ whole genome shotgun (WGS) entry which is preliminary data.</text>
</comment>
<accession>A0ABP0HPQ5</accession>
<feature type="transmembrane region" description="Helical" evidence="2">
    <location>
        <begin position="12"/>
        <end position="30"/>
    </location>
</feature>
<evidence type="ECO:0000256" key="1">
    <source>
        <dbReference type="SAM" id="MobiDB-lite"/>
    </source>
</evidence>
<dbReference type="Proteomes" id="UP001642484">
    <property type="component" value="Unassembled WGS sequence"/>
</dbReference>
<feature type="region of interest" description="Disordered" evidence="1">
    <location>
        <begin position="40"/>
        <end position="63"/>
    </location>
</feature>
<name>A0ABP0HPQ5_9DINO</name>
<organism evidence="3 5">
    <name type="scientific">Durusdinium trenchii</name>
    <dbReference type="NCBI Taxonomy" id="1381693"/>
    <lineage>
        <taxon>Eukaryota</taxon>
        <taxon>Sar</taxon>
        <taxon>Alveolata</taxon>
        <taxon>Dinophyceae</taxon>
        <taxon>Suessiales</taxon>
        <taxon>Symbiodiniaceae</taxon>
        <taxon>Durusdinium</taxon>
    </lineage>
</organism>
<keyword evidence="5" id="KW-1185">Reference proteome</keyword>
<evidence type="ECO:0000313" key="3">
    <source>
        <dbReference type="EMBL" id="CAK8991727.1"/>
    </source>
</evidence>
<keyword evidence="2" id="KW-0472">Membrane</keyword>
<feature type="compositionally biased region" description="Low complexity" evidence="1">
    <location>
        <begin position="48"/>
        <end position="63"/>
    </location>
</feature>
<dbReference type="PANTHER" id="PTHR42905:SF2">
    <property type="entry name" value="PHOSPHOENOLPYRUVATE CARBOXYLASE FAMILY PROTEIN"/>
    <property type="match status" value="1"/>
</dbReference>
<sequence>MVLASDRLGPAVLPLCLAAAAAGWLAAVLTRRKASRSTALNLPARPATTQNGGPQSPGGSTTSSAAKLRALLAERRDIIVMPCCYDGLTARLIERAGFQLTFMTGFGVSAAHGFADCQLVSYQEMLDAAFRICGSLEQICCIGDGDTGYGNAVNVKRTVRGYAQAGMAGIMIEDQVAPKRCGHTKGTTVVPRAEAIARVRAACDARDEGRDICIMARTDARATLGLDEAIARCQAFVEAGADITFLEAPRSEHEMERYCQEVAGYKMVNMLPSGKTPFLSHQRLHELGFAIAAYPLTLLSAGLKAQEAALKSLRQAGFVDPGMELEFDTLKDIVGFSKYYAEEERYRTS</sequence>
<evidence type="ECO:0000256" key="2">
    <source>
        <dbReference type="SAM" id="Phobius"/>
    </source>
</evidence>
<evidence type="ECO:0008006" key="6">
    <source>
        <dbReference type="Google" id="ProtNLM"/>
    </source>
</evidence>
<reference evidence="3 5" key="1">
    <citation type="submission" date="2024-02" db="EMBL/GenBank/DDBJ databases">
        <authorList>
            <person name="Chen Y."/>
            <person name="Shah S."/>
            <person name="Dougan E. K."/>
            <person name="Thang M."/>
            <person name="Chan C."/>
        </authorList>
    </citation>
    <scope>NUCLEOTIDE SEQUENCE [LARGE SCALE GENOMIC DNA]</scope>
</reference>
<protein>
    <recommendedName>
        <fullName evidence="6">Carboxyvinyl-carboxyphosphonate phosphorylmutase</fullName>
    </recommendedName>
</protein>
<dbReference type="InterPro" id="IPR015813">
    <property type="entry name" value="Pyrv/PenolPyrv_kinase-like_dom"/>
</dbReference>
<proteinExistence type="predicted"/>
<evidence type="ECO:0000313" key="5">
    <source>
        <dbReference type="Proteomes" id="UP001642484"/>
    </source>
</evidence>
<keyword evidence="2" id="KW-0812">Transmembrane</keyword>
<dbReference type="InterPro" id="IPR040442">
    <property type="entry name" value="Pyrv_kinase-like_dom_sf"/>
</dbReference>
<dbReference type="CDD" id="cd00377">
    <property type="entry name" value="ICL_PEPM"/>
    <property type="match status" value="1"/>
</dbReference>
<dbReference type="EMBL" id="CAXAMN010000991">
    <property type="protein sequence ID" value="CAK8991727.1"/>
    <property type="molecule type" value="Genomic_DNA"/>
</dbReference>
<evidence type="ECO:0000313" key="4">
    <source>
        <dbReference type="EMBL" id="CAK8998919.1"/>
    </source>
</evidence>
<dbReference type="EMBL" id="CAXAMN010002281">
    <property type="protein sequence ID" value="CAK8998919.1"/>
    <property type="molecule type" value="Genomic_DNA"/>
</dbReference>
<keyword evidence="2" id="KW-1133">Transmembrane helix</keyword>
<dbReference type="Pfam" id="PF13714">
    <property type="entry name" value="PEP_mutase"/>
    <property type="match status" value="1"/>
</dbReference>
<dbReference type="InterPro" id="IPR039556">
    <property type="entry name" value="ICL/PEPM"/>
</dbReference>
<dbReference type="Gene3D" id="3.20.20.60">
    <property type="entry name" value="Phosphoenolpyruvate-binding domains"/>
    <property type="match status" value="1"/>
</dbReference>
<dbReference type="SUPFAM" id="SSF51621">
    <property type="entry name" value="Phosphoenolpyruvate/pyruvate domain"/>
    <property type="match status" value="1"/>
</dbReference>
<dbReference type="PANTHER" id="PTHR42905">
    <property type="entry name" value="PHOSPHOENOLPYRUVATE CARBOXYLASE"/>
    <property type="match status" value="1"/>
</dbReference>
<gene>
    <name evidence="3" type="ORF">CCMP2556_LOCUS2573</name>
    <name evidence="4" type="ORF">CCMP2556_LOCUS5452</name>
</gene>